<dbReference type="Proteomes" id="UP000433181">
    <property type="component" value="Unassembled WGS sequence"/>
</dbReference>
<dbReference type="AlphaFoldDB" id="A0A6I2UDJ4"/>
<dbReference type="InterPro" id="IPR027381">
    <property type="entry name" value="LytR/CpsA/Psr_C"/>
</dbReference>
<evidence type="ECO:0000256" key="2">
    <source>
        <dbReference type="SAM" id="MobiDB-lite"/>
    </source>
</evidence>
<protein>
    <submittedName>
        <fullName evidence="6">LytR family transcriptional regulator</fullName>
    </submittedName>
</protein>
<keyword evidence="7" id="KW-1185">Reference proteome</keyword>
<comment type="caution">
    <text evidence="6">The sequence shown here is derived from an EMBL/GenBank/DDBJ whole genome shotgun (WGS) entry which is preliminary data.</text>
</comment>
<dbReference type="EMBL" id="VUNR01000003">
    <property type="protein sequence ID" value="MSU07819.1"/>
    <property type="molecule type" value="Genomic_DNA"/>
</dbReference>
<accession>A0A6I2UDJ4</accession>
<gene>
    <name evidence="6" type="ORF">FYJ84_02300</name>
</gene>
<dbReference type="Gene3D" id="3.40.630.190">
    <property type="entry name" value="LCP protein"/>
    <property type="match status" value="1"/>
</dbReference>
<dbReference type="InterPro" id="IPR004474">
    <property type="entry name" value="LytR_CpsA_psr"/>
</dbReference>
<reference evidence="6 7" key="1">
    <citation type="submission" date="2019-08" db="EMBL/GenBank/DDBJ databases">
        <title>In-depth cultivation of the pig gut microbiome towards novel bacterial diversity and tailored functional studies.</title>
        <authorList>
            <person name="Wylensek D."/>
            <person name="Hitch T.C.A."/>
            <person name="Clavel T."/>
        </authorList>
    </citation>
    <scope>NUCLEOTIDE SEQUENCE [LARGE SCALE GENOMIC DNA]</scope>
    <source>
        <strain evidence="6 7">WCA-693-APC-5D-A</strain>
    </source>
</reference>
<keyword evidence="3" id="KW-0732">Signal</keyword>
<evidence type="ECO:0000259" key="4">
    <source>
        <dbReference type="Pfam" id="PF03816"/>
    </source>
</evidence>
<evidence type="ECO:0000313" key="7">
    <source>
        <dbReference type="Proteomes" id="UP000433181"/>
    </source>
</evidence>
<dbReference type="RefSeq" id="WP_154405729.1">
    <property type="nucleotide sequence ID" value="NZ_JBGVGN010000069.1"/>
</dbReference>
<evidence type="ECO:0000313" key="6">
    <source>
        <dbReference type="EMBL" id="MSU07819.1"/>
    </source>
</evidence>
<feature type="chain" id="PRO_5026011010" evidence="3">
    <location>
        <begin position="31"/>
        <end position="458"/>
    </location>
</feature>
<feature type="domain" description="Cell envelope-related transcriptional attenuator" evidence="4">
    <location>
        <begin position="72"/>
        <end position="221"/>
    </location>
</feature>
<dbReference type="GeneID" id="96777738"/>
<evidence type="ECO:0000256" key="1">
    <source>
        <dbReference type="ARBA" id="ARBA00006068"/>
    </source>
</evidence>
<proteinExistence type="inferred from homology"/>
<feature type="region of interest" description="Disordered" evidence="2">
    <location>
        <begin position="340"/>
        <end position="362"/>
    </location>
</feature>
<dbReference type="PANTHER" id="PTHR33392">
    <property type="entry name" value="POLYISOPRENYL-TEICHOIC ACID--PEPTIDOGLYCAN TEICHOIC ACID TRANSFERASE TAGU"/>
    <property type="match status" value="1"/>
</dbReference>
<comment type="similarity">
    <text evidence="1">Belongs to the LytR/CpsA/Psr (LCP) family.</text>
</comment>
<dbReference type="InterPro" id="IPR050922">
    <property type="entry name" value="LytR/CpsA/Psr_CW_biosynth"/>
</dbReference>
<evidence type="ECO:0000256" key="3">
    <source>
        <dbReference type="SAM" id="SignalP"/>
    </source>
</evidence>
<dbReference type="NCBIfam" id="TIGR00350">
    <property type="entry name" value="lytR_cpsA_psr"/>
    <property type="match status" value="1"/>
</dbReference>
<dbReference type="PANTHER" id="PTHR33392:SF6">
    <property type="entry name" value="POLYISOPRENYL-TEICHOIC ACID--PEPTIDOGLYCAN TEICHOIC ACID TRANSFERASE TAGU"/>
    <property type="match status" value="1"/>
</dbReference>
<organism evidence="6 7">
    <name type="scientific">Anaerovibrio slackiae</name>
    <dbReference type="NCBI Taxonomy" id="2652309"/>
    <lineage>
        <taxon>Bacteria</taxon>
        <taxon>Bacillati</taxon>
        <taxon>Bacillota</taxon>
        <taxon>Negativicutes</taxon>
        <taxon>Selenomonadales</taxon>
        <taxon>Selenomonadaceae</taxon>
        <taxon>Anaerovibrio</taxon>
    </lineage>
</organism>
<dbReference type="Gene3D" id="3.30.70.2390">
    <property type="match status" value="1"/>
</dbReference>
<name>A0A6I2UDJ4_9FIRM</name>
<sequence length="458" mass="50566">MRVRRRRRRNFTRVYILAACLLVALAGVLAASFMGGSQEENPVVAESGIERPDDYMHVMVMGVDRRSDDAGRSDTLMVVTVNKTTGKAEILSLPRDTRVRIEDNGYDKINHAYAFGGSKLTRKTVEELLGVPMDYYVLVDIKAFERIIDAMDGIDIDVEKRMYYEDPWDDNGGLVIDLYPGMQHMTGDRAIQYVRYRDGEGDIGRIGRQQHFMRAVMDKMLSPAILPKLPQLVEEIRSAVETDMPLTEMVALAQLLPSIREHGMESVMVPGKPAYLEDVSYWLPDIMSLRELVSRQMETELADKALANAEKVKAQYDDSLPKGLTVMAENADGAVNSAAKEAAKPADGNGAADTDTREAAKEEQVKQVAKADGPGGISVLIINDSGINGAAARLADRLRAKGFNVTGVDTGRKSDRSHTIIVTDSSNTEWFYGMPFPCTIMDGGEPNEAVVYIGQDYE</sequence>
<evidence type="ECO:0000259" key="5">
    <source>
        <dbReference type="Pfam" id="PF13399"/>
    </source>
</evidence>
<dbReference type="Pfam" id="PF03816">
    <property type="entry name" value="LytR_cpsA_psr"/>
    <property type="match status" value="1"/>
</dbReference>
<feature type="domain" description="LytR/CpsA/Psr regulator C-terminal" evidence="5">
    <location>
        <begin position="377"/>
        <end position="424"/>
    </location>
</feature>
<dbReference type="Pfam" id="PF13399">
    <property type="entry name" value="LytR_C"/>
    <property type="match status" value="1"/>
</dbReference>
<feature type="signal peptide" evidence="3">
    <location>
        <begin position="1"/>
        <end position="30"/>
    </location>
</feature>